<dbReference type="PROSITE" id="PS00238">
    <property type="entry name" value="OPSIN"/>
    <property type="match status" value="1"/>
</dbReference>
<dbReference type="Proteomes" id="UP001164746">
    <property type="component" value="Chromosome 7"/>
</dbReference>
<evidence type="ECO:0000313" key="1">
    <source>
        <dbReference type="EMBL" id="WAR10417.1"/>
    </source>
</evidence>
<name>A0ABY7EK96_MYAAR</name>
<dbReference type="SUPFAM" id="SSF81321">
    <property type="entry name" value="Family A G protein-coupled receptor-like"/>
    <property type="match status" value="1"/>
</dbReference>
<reference evidence="1" key="1">
    <citation type="submission" date="2022-11" db="EMBL/GenBank/DDBJ databases">
        <title>Centuries of genome instability and evolution in soft-shell clam transmissible cancer (bioRxiv).</title>
        <authorList>
            <person name="Hart S.F.M."/>
            <person name="Yonemitsu M.A."/>
            <person name="Giersch R.M."/>
            <person name="Beal B.F."/>
            <person name="Arriagada G."/>
            <person name="Davis B.W."/>
            <person name="Ostrander E.A."/>
            <person name="Goff S.P."/>
            <person name="Metzger M.J."/>
        </authorList>
    </citation>
    <scope>NUCLEOTIDE SEQUENCE</scope>
    <source>
        <strain evidence="1">MELC-2E11</strain>
        <tissue evidence="1">Siphon/mantle</tissue>
    </source>
</reference>
<dbReference type="InterPro" id="IPR027430">
    <property type="entry name" value="Retinal_BS"/>
</dbReference>
<evidence type="ECO:0000313" key="2">
    <source>
        <dbReference type="Proteomes" id="UP001164746"/>
    </source>
</evidence>
<dbReference type="EMBL" id="CP111018">
    <property type="protein sequence ID" value="WAR10417.1"/>
    <property type="molecule type" value="Genomic_DNA"/>
</dbReference>
<accession>A0ABY7EK96</accession>
<gene>
    <name evidence="1" type="ORF">MAR_035493</name>
</gene>
<organism evidence="1 2">
    <name type="scientific">Mya arenaria</name>
    <name type="common">Soft-shell clam</name>
    <dbReference type="NCBI Taxonomy" id="6604"/>
    <lineage>
        <taxon>Eukaryota</taxon>
        <taxon>Metazoa</taxon>
        <taxon>Spiralia</taxon>
        <taxon>Lophotrochozoa</taxon>
        <taxon>Mollusca</taxon>
        <taxon>Bivalvia</taxon>
        <taxon>Autobranchia</taxon>
        <taxon>Heteroconchia</taxon>
        <taxon>Euheterodonta</taxon>
        <taxon>Imparidentia</taxon>
        <taxon>Neoheterodontei</taxon>
        <taxon>Myida</taxon>
        <taxon>Myoidea</taxon>
        <taxon>Myidae</taxon>
        <taxon>Mya</taxon>
    </lineage>
</organism>
<dbReference type="Gene3D" id="1.20.1070.10">
    <property type="entry name" value="Rhodopsin 7-helix transmembrane proteins"/>
    <property type="match status" value="1"/>
</dbReference>
<sequence>MNLEEISPVIVQLPCLMAKAACIWNPLVYVCHNREFRKAFVKKFRLWNKSSSSEATRHLESGRNAFEHNSIELFRYRQPIC</sequence>
<proteinExistence type="predicted"/>
<keyword evidence="2" id="KW-1185">Reference proteome</keyword>
<protein>
    <submittedName>
        <fullName evidence="1">Uncharacterized protein</fullName>
    </submittedName>
</protein>